<dbReference type="RefSeq" id="WP_009482222.1">
    <property type="nucleotide sequence ID" value="NZ_BAFE01000051.1"/>
</dbReference>
<dbReference type="eggNOG" id="COG1028">
    <property type="taxonomic scope" value="Bacteria"/>
</dbReference>
<dbReference type="Proteomes" id="UP000004367">
    <property type="component" value="Unassembled WGS sequence"/>
</dbReference>
<proteinExistence type="inferred from homology"/>
<sequence>MSTSTVDLSGKVVLVAGAAGAAGPPTLARLVEAGATVVAIDNDASRLDPVVATANETQGEGRAQGVVVDLLEEGATKPALTAVREEQGRIDGLLHLVGGWRGGKGIVESDLADWELMQNLLVRTLQHTSRACHDALVESGGRLAIISTPQAQTPGAKNASYAAAKAAAETWTLAVADSFAAAAKAAAEEGRDAEDAAAVIVQIKALLTDAMKEERPDRKFPGYSHVDDVAAELVGLFALPAADLNGTRRSLAP</sequence>
<dbReference type="PRINTS" id="PR00081">
    <property type="entry name" value="GDHRDH"/>
</dbReference>
<dbReference type="InterPro" id="IPR051122">
    <property type="entry name" value="SDR_DHRS6-like"/>
</dbReference>
<keyword evidence="2" id="KW-0560">Oxidoreductase</keyword>
<dbReference type="SUPFAM" id="SSF51735">
    <property type="entry name" value="NAD(P)-binding Rossmann-fold domains"/>
    <property type="match status" value="1"/>
</dbReference>
<dbReference type="PANTHER" id="PTHR43477:SF1">
    <property type="entry name" value="DIHYDROANTICAPSIN 7-DEHYDROGENASE"/>
    <property type="match status" value="1"/>
</dbReference>
<organism evidence="3 4">
    <name type="scientific">Mobilicoccus pelagius NBRC 104925</name>
    <dbReference type="NCBI Taxonomy" id="1089455"/>
    <lineage>
        <taxon>Bacteria</taxon>
        <taxon>Bacillati</taxon>
        <taxon>Actinomycetota</taxon>
        <taxon>Actinomycetes</taxon>
        <taxon>Micrococcales</taxon>
        <taxon>Dermatophilaceae</taxon>
        <taxon>Mobilicoccus</taxon>
    </lineage>
</organism>
<evidence type="ECO:0000313" key="4">
    <source>
        <dbReference type="Proteomes" id="UP000004367"/>
    </source>
</evidence>
<dbReference type="InterPro" id="IPR002347">
    <property type="entry name" value="SDR_fam"/>
</dbReference>
<dbReference type="PANTHER" id="PTHR43477">
    <property type="entry name" value="DIHYDROANTICAPSIN 7-DEHYDROGENASE"/>
    <property type="match status" value="1"/>
</dbReference>
<accession>H5URG6</accession>
<dbReference type="EMBL" id="BAFE01000051">
    <property type="protein sequence ID" value="GAB48324.1"/>
    <property type="molecule type" value="Genomic_DNA"/>
</dbReference>
<dbReference type="InterPro" id="IPR036291">
    <property type="entry name" value="NAD(P)-bd_dom_sf"/>
</dbReference>
<comment type="similarity">
    <text evidence="1">Belongs to the short-chain dehydrogenases/reductases (SDR) family.</text>
</comment>
<dbReference type="Gene3D" id="3.40.50.720">
    <property type="entry name" value="NAD(P)-binding Rossmann-like Domain"/>
    <property type="match status" value="1"/>
</dbReference>
<dbReference type="AlphaFoldDB" id="H5URG6"/>
<protein>
    <submittedName>
        <fullName evidence="3">Putative oxidoreductase</fullName>
    </submittedName>
</protein>
<dbReference type="Pfam" id="PF00106">
    <property type="entry name" value="adh_short"/>
    <property type="match status" value="1"/>
</dbReference>
<dbReference type="OrthoDB" id="4773823at2"/>
<reference evidence="3 4" key="1">
    <citation type="submission" date="2012-02" db="EMBL/GenBank/DDBJ databases">
        <title>Whole genome shotgun sequence of Mobilicoccus pelagius NBRC 104925.</title>
        <authorList>
            <person name="Yoshida Y."/>
            <person name="Hosoyama A."/>
            <person name="Tsuchikane K."/>
            <person name="Katsumata H."/>
            <person name="Yamazaki S."/>
            <person name="Fujita N."/>
        </authorList>
    </citation>
    <scope>NUCLEOTIDE SEQUENCE [LARGE SCALE GENOMIC DNA]</scope>
    <source>
        <strain evidence="3 4">NBRC 104925</strain>
    </source>
</reference>
<dbReference type="STRING" id="1089455.MOPEL_071_00400"/>
<evidence type="ECO:0000313" key="3">
    <source>
        <dbReference type="EMBL" id="GAB48324.1"/>
    </source>
</evidence>
<comment type="caution">
    <text evidence="3">The sequence shown here is derived from an EMBL/GenBank/DDBJ whole genome shotgun (WGS) entry which is preliminary data.</text>
</comment>
<evidence type="ECO:0000256" key="1">
    <source>
        <dbReference type="ARBA" id="ARBA00006484"/>
    </source>
</evidence>
<dbReference type="GO" id="GO:0016491">
    <property type="term" value="F:oxidoreductase activity"/>
    <property type="evidence" value="ECO:0007669"/>
    <property type="project" value="UniProtKB-KW"/>
</dbReference>
<name>H5URG6_9MICO</name>
<gene>
    <name evidence="3" type="ORF">MOPEL_071_00400</name>
</gene>
<keyword evidence="4" id="KW-1185">Reference proteome</keyword>
<evidence type="ECO:0000256" key="2">
    <source>
        <dbReference type="ARBA" id="ARBA00023002"/>
    </source>
</evidence>